<dbReference type="VEuPathDB" id="TriTrypDB:TcCL_NonESM00924"/>
<evidence type="ECO:0000313" key="4">
    <source>
        <dbReference type="EMBL" id="PWV11986.1"/>
    </source>
</evidence>
<name>A0A2V2WTN9_TRYCR</name>
<accession>A0A2V2WTN9</accession>
<dbReference type="EMBL" id="PRFC01000055">
    <property type="protein sequence ID" value="PWV11986.1"/>
    <property type="molecule type" value="Genomic_DNA"/>
</dbReference>
<dbReference type="Proteomes" id="UP000246078">
    <property type="component" value="Unassembled WGS sequence"/>
</dbReference>
<feature type="domain" description="Calpain catalytic" evidence="3">
    <location>
        <begin position="257"/>
        <end position="335"/>
    </location>
</feature>
<organism evidence="4 5">
    <name type="scientific">Trypanosoma cruzi</name>
    <dbReference type="NCBI Taxonomy" id="5693"/>
    <lineage>
        <taxon>Eukaryota</taxon>
        <taxon>Discoba</taxon>
        <taxon>Euglenozoa</taxon>
        <taxon>Kinetoplastea</taxon>
        <taxon>Metakinetoplastina</taxon>
        <taxon>Trypanosomatida</taxon>
        <taxon>Trypanosomatidae</taxon>
        <taxon>Trypanosoma</taxon>
        <taxon>Schizotrypanum</taxon>
    </lineage>
</organism>
<comment type="caution">
    <text evidence="4">The sequence shown here is derived from an EMBL/GenBank/DDBJ whole genome shotgun (WGS) entry which is preliminary data.</text>
</comment>
<dbReference type="VEuPathDB" id="TriTrypDB:C3747_55g121"/>
<dbReference type="PROSITE" id="PS50203">
    <property type="entry name" value="CALPAIN_CAT"/>
    <property type="match status" value="1"/>
</dbReference>
<dbReference type="PANTHER" id="PTHR46298">
    <property type="entry name" value="ANDROGLOBIN"/>
    <property type="match status" value="1"/>
</dbReference>
<dbReference type="VEuPathDB" id="TriTrypDB:TCDM_04408"/>
<proteinExistence type="predicted"/>
<feature type="region of interest" description="Disordered" evidence="2">
    <location>
        <begin position="410"/>
        <end position="449"/>
    </location>
</feature>
<sequence>MASKSKKEPQVVGLLTPSSISGLPLWDDAQIQQENWGGSLGLPTRHTGAVVEFRNMEGKIVVAHDEAQREAFKEALTYVLVSTAADIIVDWKRPVDIFAPFRPMVHRNITPFLFPYDTERTLFDGKAAEEAARLSATPTGKKGDSKNAVPPTPLHVQFPEIVYVLEPQAVDGAAREWEGLPDERVVARYRELQPLMQAYDPKLELGCAAKPLEACESQYTTVQRHRLQEVDAISKLVEPPPFLMDAFNSAVRFIEHAQSYVKHGEYLWELVYPHASVTCHPVYNPHGKYAVRLFIDGAFRRVTIDDYLPVDALGRPFFSLTSQKEIWPALLAKAIFVALGPNCHLLFTDPETIITCLWGEWVPQRVDPRSQPTAACAFLIAYQKELVKGDGNATHFSFSNTEETSMAMAAGEGAPGKQKKSSVVEDASSKKEAPIMVSSPNSPSVSPAGEDVTDVLTTFPVCAISPVEDGKRKLLVIHEILFFRDTLAIHISTTSPLKNFESKILNEISDDEIVQDLLHFKTLNEHKWKIPGAVSSNQFTLWTTFEELAAHMEIVVWRYLGEKTPFHFSSRLVGIEEGPPLPATGKKKSAAPAAVKPFSGGGKRNIVRWMHLKSDRPEQIAFVSLAAFALPDNSLRLSRAYQRSISSGSLVASAQSPGRSNGSRTPRDVVRGVSLDLYAWERGGTLSRVGFFPYESGKLQCMVHSLPPGSHVLRLTAVELEPQHVLSILSTKEFFIGDEKDAIHSANIFRMTDAGSHMGVERASEEVMWLKRCINVKEPTVISFVVSTLDPGEDLAAHRDIPVALLKEVKGTKSRAVSTKGSQKESVEENQVRVGEVSIIPHCHLLLMNVDNGAVRTGVAGRLICQRLEPNQHGYLLMVYVLIDSLSAASFIESGMGMPLENQAKSREGSNFYLLDEKGNSAAREKALPLYGRGSWKLTISADRGLEFYKSIPQNVFSFADKGKLRRGSHALLFAYTCAVVEKTSFTLILDLDSHDPIPFHVKVARNGVDATPVFVSETCTTHLFLPHVTLEIGEKPRSTSYVIEAWLDEEKVQQWEERCRVAQETKFRTLREDAERRAMERRQNDLNEYHADPRAFQERLEQLNAAQMEPVHPPSLRESLLASNKKGRLYSDKRKHPAGGVMPEKEKVASGPSSPTLPSNPVIFFLDTTDSELMVSFSLRLQFSSKVDIKNGAPPKDPLATLRAGWVPPIDHVMVDQSTGYTQRGGGIKGKQRETQVSAEELLKADQGRLSRQRFLENPRNILLPYLAASDDVSLPSKESARTGLSKDQGVMPVNPSRVVLDVSEEANYLHAPILNESEYSIQVIPLRAVEIMPSCDHTPPTSASGFMQQRARSPGEKVSPRLAAFPQPTFMPNAAADEDADVNELRVPIQEVYRGLTEKLKKQQDERIQWRECTKEVLREFWGAQKPGASLVSLLGSKEELPVKRRKSRQKQ</sequence>
<dbReference type="VEuPathDB" id="TriTrypDB:TCDM_04409"/>
<comment type="caution">
    <text evidence="1">Lacks conserved residue(s) required for the propagation of feature annotation.</text>
</comment>
<dbReference type="InterPro" id="IPR038765">
    <property type="entry name" value="Papain-like_cys_pep_sf"/>
</dbReference>
<dbReference type="VEuPathDB" id="TriTrypDB:TcCL_NonESM00925"/>
<feature type="compositionally biased region" description="Basic residues" evidence="2">
    <location>
        <begin position="1126"/>
        <end position="1138"/>
    </location>
</feature>
<dbReference type="VEuPathDB" id="TriTrypDB:TcCLB.511727.30"/>
<evidence type="ECO:0000313" key="5">
    <source>
        <dbReference type="Proteomes" id="UP000246078"/>
    </source>
</evidence>
<evidence type="ECO:0000259" key="3">
    <source>
        <dbReference type="PROSITE" id="PS50203"/>
    </source>
</evidence>
<dbReference type="InterPro" id="IPR001300">
    <property type="entry name" value="Peptidase_C2_calpain_cat"/>
</dbReference>
<protein>
    <recommendedName>
        <fullName evidence="3">Calpain catalytic domain-containing protein</fullName>
    </recommendedName>
</protein>
<dbReference type="VEuPathDB" id="TriTrypDB:TcYC6_0053360"/>
<dbReference type="VEuPathDB" id="TriTrypDB:C4B63_17g84"/>
<dbReference type="PANTHER" id="PTHR46298:SF1">
    <property type="entry name" value="ANDROGLOBIN"/>
    <property type="match status" value="1"/>
</dbReference>
<dbReference type="VEuPathDB" id="TriTrypDB:BCY84_18417"/>
<dbReference type="VEuPathDB" id="TriTrypDB:TcBrA4_0104440"/>
<dbReference type="VEuPathDB" id="TriTrypDB:C4B63_17g83"/>
<evidence type="ECO:0000256" key="2">
    <source>
        <dbReference type="SAM" id="MobiDB-lite"/>
    </source>
</evidence>
<gene>
    <name evidence="4" type="ORF">C3747_55g121</name>
</gene>
<dbReference type="Pfam" id="PF00648">
    <property type="entry name" value="Peptidase_C2"/>
    <property type="match status" value="1"/>
</dbReference>
<dbReference type="GO" id="GO:0004198">
    <property type="term" value="F:calcium-dependent cysteine-type endopeptidase activity"/>
    <property type="evidence" value="ECO:0007669"/>
    <property type="project" value="InterPro"/>
</dbReference>
<feature type="compositionally biased region" description="Low complexity" evidence="2">
    <location>
        <begin position="437"/>
        <end position="447"/>
    </location>
</feature>
<dbReference type="VEuPathDB" id="TriTrypDB:TcG_00278"/>
<dbReference type="VEuPathDB" id="TriTrypDB:Tc_MARK_2952"/>
<dbReference type="VEuPathDB" id="TriTrypDB:TCSYLVIO_004204"/>
<evidence type="ECO:0000256" key="1">
    <source>
        <dbReference type="PROSITE-ProRule" id="PRU00239"/>
    </source>
</evidence>
<feature type="region of interest" description="Disordered" evidence="2">
    <location>
        <begin position="1125"/>
        <end position="1157"/>
    </location>
</feature>
<dbReference type="InterPro" id="IPR053033">
    <property type="entry name" value="Androglobin-like"/>
</dbReference>
<reference evidence="4 5" key="1">
    <citation type="journal article" date="2018" name="Microb. Genom.">
        <title>Expanding an expanded genome: long-read sequencing of Trypanosoma cruzi.</title>
        <authorList>
            <person name="Berna L."/>
            <person name="Rodriguez M."/>
            <person name="Chiribao M.L."/>
            <person name="Parodi-Talice A."/>
            <person name="Pita S."/>
            <person name="Rijo G."/>
            <person name="Alvarez-Valin F."/>
            <person name="Robello C."/>
        </authorList>
    </citation>
    <scope>NUCLEOTIDE SEQUENCE [LARGE SCALE GENOMIC DNA]</scope>
    <source>
        <strain evidence="4 5">TCC</strain>
    </source>
</reference>
<dbReference type="SUPFAM" id="SSF54001">
    <property type="entry name" value="Cysteine proteinases"/>
    <property type="match status" value="1"/>
</dbReference>
<dbReference type="VEuPathDB" id="TriTrypDB:ECC02_003754"/>
<dbReference type="GO" id="GO:0006508">
    <property type="term" value="P:proteolysis"/>
    <property type="evidence" value="ECO:0007669"/>
    <property type="project" value="InterPro"/>
</dbReference>